<accession>A0A069QE83</accession>
<evidence type="ECO:0000313" key="2">
    <source>
        <dbReference type="EMBL" id="KDR50992.1"/>
    </source>
</evidence>
<sequence length="45" mass="5091">MAFGGWLNCAQFVRTRKFTAKHPTGNSKKPLNALRKPHLRAPKSK</sequence>
<evidence type="ECO:0000256" key="1">
    <source>
        <dbReference type="SAM" id="MobiDB-lite"/>
    </source>
</evidence>
<comment type="caution">
    <text evidence="2">The sequence shown here is derived from an EMBL/GenBank/DDBJ whole genome shotgun (WGS) entry which is preliminary data.</text>
</comment>
<dbReference type="AlphaFoldDB" id="A0A069QE83"/>
<dbReference type="Proteomes" id="UP000027442">
    <property type="component" value="Unassembled WGS sequence"/>
</dbReference>
<feature type="region of interest" description="Disordered" evidence="1">
    <location>
        <begin position="20"/>
        <end position="45"/>
    </location>
</feature>
<reference evidence="2 3" key="1">
    <citation type="submission" date="2013-08" db="EMBL/GenBank/DDBJ databases">
        <authorList>
            <person name="Weinstock G."/>
            <person name="Sodergren E."/>
            <person name="Wylie T."/>
            <person name="Fulton L."/>
            <person name="Fulton R."/>
            <person name="Fronick C."/>
            <person name="O'Laughlin M."/>
            <person name="Godfrey J."/>
            <person name="Miner T."/>
            <person name="Herter B."/>
            <person name="Appelbaum E."/>
            <person name="Cordes M."/>
            <person name="Lek S."/>
            <person name="Wollam A."/>
            <person name="Pepin K.H."/>
            <person name="Palsikar V.B."/>
            <person name="Mitreva M."/>
            <person name="Wilson R.K."/>
        </authorList>
    </citation>
    <scope>NUCLEOTIDE SEQUENCE [LARGE SCALE GENOMIC DNA]</scope>
    <source>
        <strain evidence="2 3">ATCC 15930</strain>
    </source>
</reference>
<protein>
    <submittedName>
        <fullName evidence="2">Uncharacterized protein</fullName>
    </submittedName>
</protein>
<gene>
    <name evidence="2" type="ORF">HMPREF1991_02946</name>
</gene>
<keyword evidence="3" id="KW-1185">Reference proteome</keyword>
<evidence type="ECO:0000313" key="3">
    <source>
        <dbReference type="Proteomes" id="UP000027442"/>
    </source>
</evidence>
<dbReference type="HOGENOM" id="CLU_3203515_0_0_10"/>
<organism evidence="2 3">
    <name type="scientific">Hoylesella loescheii DSM 19665 = JCM 12249 = ATCC 15930</name>
    <dbReference type="NCBI Taxonomy" id="1122985"/>
    <lineage>
        <taxon>Bacteria</taxon>
        <taxon>Pseudomonadati</taxon>
        <taxon>Bacteroidota</taxon>
        <taxon>Bacteroidia</taxon>
        <taxon>Bacteroidales</taxon>
        <taxon>Prevotellaceae</taxon>
        <taxon>Hoylesella</taxon>
    </lineage>
</organism>
<dbReference type="PATRIC" id="fig|1122985.7.peg.3048"/>
<proteinExistence type="predicted"/>
<feature type="compositionally biased region" description="Basic residues" evidence="1">
    <location>
        <begin position="35"/>
        <end position="45"/>
    </location>
</feature>
<name>A0A069QE83_HOYLO</name>
<dbReference type="EMBL" id="JNGW01000128">
    <property type="protein sequence ID" value="KDR50992.1"/>
    <property type="molecule type" value="Genomic_DNA"/>
</dbReference>